<feature type="domain" description="BHLH" evidence="7">
    <location>
        <begin position="284"/>
        <end position="321"/>
    </location>
</feature>
<dbReference type="SUPFAM" id="SSF47459">
    <property type="entry name" value="HLH, helix-loop-helix DNA-binding domain"/>
    <property type="match status" value="1"/>
</dbReference>
<evidence type="ECO:0000259" key="7">
    <source>
        <dbReference type="PROSITE" id="PS50888"/>
    </source>
</evidence>
<dbReference type="Pfam" id="PF14215">
    <property type="entry name" value="bHLH-MYC_N"/>
    <property type="match status" value="1"/>
</dbReference>
<dbReference type="InterPro" id="IPR045084">
    <property type="entry name" value="AIB/MYC-like"/>
</dbReference>
<reference evidence="9" key="1">
    <citation type="submission" date="2019-07" db="EMBL/GenBank/DDBJ databases">
        <title>De Novo Assembly of kiwifruit Actinidia rufa.</title>
        <authorList>
            <person name="Sugita-Konishi S."/>
            <person name="Sato K."/>
            <person name="Mori E."/>
            <person name="Abe Y."/>
            <person name="Kisaki G."/>
            <person name="Hamano K."/>
            <person name="Suezawa K."/>
            <person name="Otani M."/>
            <person name="Fukuda T."/>
            <person name="Manabe T."/>
            <person name="Gomi K."/>
            <person name="Tabuchi M."/>
            <person name="Akimitsu K."/>
            <person name="Kataoka I."/>
        </authorList>
    </citation>
    <scope>NUCLEOTIDE SEQUENCE [LARGE SCALE GENOMIC DNA]</scope>
    <source>
        <strain evidence="9">cv. Fuchu</strain>
    </source>
</reference>
<gene>
    <name evidence="8" type="ORF">Acr_00g0046530</name>
</gene>
<feature type="region of interest" description="Disordered" evidence="6">
    <location>
        <begin position="238"/>
        <end position="298"/>
    </location>
</feature>
<evidence type="ECO:0000256" key="2">
    <source>
        <dbReference type="ARBA" id="ARBA00023015"/>
    </source>
</evidence>
<dbReference type="GO" id="GO:0003700">
    <property type="term" value="F:DNA-binding transcription factor activity"/>
    <property type="evidence" value="ECO:0007669"/>
    <property type="project" value="InterPro"/>
</dbReference>
<dbReference type="InterPro" id="IPR011598">
    <property type="entry name" value="bHLH_dom"/>
</dbReference>
<evidence type="ECO:0000313" key="8">
    <source>
        <dbReference type="EMBL" id="GFS36536.1"/>
    </source>
</evidence>
<dbReference type="PANTHER" id="PTHR11514:SF43">
    <property type="entry name" value="TRANSCRIPTION FACTOR MYC2"/>
    <property type="match status" value="1"/>
</dbReference>
<dbReference type="PROSITE" id="PS50888">
    <property type="entry name" value="BHLH"/>
    <property type="match status" value="1"/>
</dbReference>
<keyword evidence="9" id="KW-1185">Reference proteome</keyword>
<name>A0A7J0DLD1_9ERIC</name>
<feature type="compositionally biased region" description="Basic and acidic residues" evidence="6">
    <location>
        <begin position="245"/>
        <end position="258"/>
    </location>
</feature>
<proteinExistence type="predicted"/>
<accession>A0A7J0DLD1</accession>
<evidence type="ECO:0000256" key="4">
    <source>
        <dbReference type="ARBA" id="ARBA00023242"/>
    </source>
</evidence>
<dbReference type="AlphaFoldDB" id="A0A7J0DLD1"/>
<dbReference type="Gene3D" id="4.10.280.10">
    <property type="entry name" value="Helix-loop-helix DNA-binding domain"/>
    <property type="match status" value="1"/>
</dbReference>
<dbReference type="PANTHER" id="PTHR11514">
    <property type="entry name" value="MYC"/>
    <property type="match status" value="1"/>
</dbReference>
<protein>
    <recommendedName>
        <fullName evidence="5">Transcription factor</fullName>
        <shortName evidence="5">bHLH transcription factor</shortName>
    </recommendedName>
    <alternativeName>
        <fullName evidence="5">Basic helix-loop-helix protein</fullName>
    </alternativeName>
</protein>
<dbReference type="GO" id="GO:0000976">
    <property type="term" value="F:transcription cis-regulatory region binding"/>
    <property type="evidence" value="ECO:0007669"/>
    <property type="project" value="TreeGrafter"/>
</dbReference>
<evidence type="ECO:0000256" key="1">
    <source>
        <dbReference type="ARBA" id="ARBA00004123"/>
    </source>
</evidence>
<evidence type="ECO:0000313" key="9">
    <source>
        <dbReference type="Proteomes" id="UP000585474"/>
    </source>
</evidence>
<evidence type="ECO:0000256" key="6">
    <source>
        <dbReference type="SAM" id="MobiDB-lite"/>
    </source>
</evidence>
<organism evidence="8 9">
    <name type="scientific">Actinidia rufa</name>
    <dbReference type="NCBI Taxonomy" id="165716"/>
    <lineage>
        <taxon>Eukaryota</taxon>
        <taxon>Viridiplantae</taxon>
        <taxon>Streptophyta</taxon>
        <taxon>Embryophyta</taxon>
        <taxon>Tracheophyta</taxon>
        <taxon>Spermatophyta</taxon>
        <taxon>Magnoliopsida</taxon>
        <taxon>eudicotyledons</taxon>
        <taxon>Gunneridae</taxon>
        <taxon>Pentapetalae</taxon>
        <taxon>asterids</taxon>
        <taxon>Ericales</taxon>
        <taxon>Actinidiaceae</taxon>
        <taxon>Actinidia</taxon>
    </lineage>
</organism>
<dbReference type="InterPro" id="IPR036638">
    <property type="entry name" value="HLH_DNA-bd_sf"/>
</dbReference>
<dbReference type="GO" id="GO:0005634">
    <property type="term" value="C:nucleus"/>
    <property type="evidence" value="ECO:0007669"/>
    <property type="project" value="UniProtKB-SubCell"/>
</dbReference>
<dbReference type="EMBL" id="BJWL01000255">
    <property type="protein sequence ID" value="GFS36536.1"/>
    <property type="molecule type" value="Genomic_DNA"/>
</dbReference>
<keyword evidence="3 5" id="KW-0804">Transcription</keyword>
<keyword evidence="4 5" id="KW-0539">Nucleus</keyword>
<dbReference type="Proteomes" id="UP000585474">
    <property type="component" value="Unassembled WGS sequence"/>
</dbReference>
<evidence type="ECO:0000256" key="3">
    <source>
        <dbReference type="ARBA" id="ARBA00023163"/>
    </source>
</evidence>
<keyword evidence="2 5" id="KW-0805">Transcription regulation</keyword>
<sequence>MNLVQKLLERLRPIVNLKSWDYCVIWTLSDDQRDVLFQHQRTKPCDLLAELPSSIPLDSGIYGQAIMSNQATWLNFSNNSDSNALEETVGTRVLIPVAIGLVELFVAKQVPEDQQIVDYVTSQTSILLEQPPMIHSSNMDPSFSVNNGIHEIQSKPFLGDESHQKDLNNPFQAPENPNLPYDISVDRIRLCNNSPMNFLPTFNNYPPSETRTRNDSFFDGSIDPFKSLAENGFQEMESLGNKEQQGTDKDSVKQETGRSESISDCSDINDDEDDAKYRRRTGKGPQSKNLEAERRRRKKLNDRLYTLRSLVPKISKVFHLV</sequence>
<comment type="subcellular location">
    <subcellularLocation>
        <location evidence="1 5">Nucleus</location>
    </subcellularLocation>
</comment>
<comment type="caution">
    <text evidence="8">The sequence shown here is derived from an EMBL/GenBank/DDBJ whole genome shotgun (WGS) entry which is preliminary data.</text>
</comment>
<evidence type="ECO:0000256" key="5">
    <source>
        <dbReference type="RuleBase" id="RU369104"/>
    </source>
</evidence>
<dbReference type="OrthoDB" id="1890947at2759"/>
<dbReference type="GO" id="GO:0046983">
    <property type="term" value="F:protein dimerization activity"/>
    <property type="evidence" value="ECO:0007669"/>
    <property type="project" value="InterPro"/>
</dbReference>
<keyword evidence="8" id="KW-0238">DNA-binding</keyword>
<dbReference type="Pfam" id="PF00010">
    <property type="entry name" value="HLH"/>
    <property type="match status" value="1"/>
</dbReference>
<dbReference type="InterPro" id="IPR025610">
    <property type="entry name" value="MYC/MYB_N"/>
</dbReference>